<evidence type="ECO:0008006" key="3">
    <source>
        <dbReference type="Google" id="ProtNLM"/>
    </source>
</evidence>
<dbReference type="Gene3D" id="3.30.310.70">
    <property type="entry name" value="TT1751-like domain"/>
    <property type="match status" value="1"/>
</dbReference>
<name>A0ABN3DEG7_9MICO</name>
<gene>
    <name evidence="1" type="ORF">GCM10009851_11970</name>
</gene>
<dbReference type="SUPFAM" id="SSF103247">
    <property type="entry name" value="TT1751-like"/>
    <property type="match status" value="1"/>
</dbReference>
<reference evidence="1 2" key="1">
    <citation type="journal article" date="2019" name="Int. J. Syst. Evol. Microbiol.">
        <title>The Global Catalogue of Microorganisms (GCM) 10K type strain sequencing project: providing services to taxonomists for standard genome sequencing and annotation.</title>
        <authorList>
            <consortium name="The Broad Institute Genomics Platform"/>
            <consortium name="The Broad Institute Genome Sequencing Center for Infectious Disease"/>
            <person name="Wu L."/>
            <person name="Ma J."/>
        </authorList>
    </citation>
    <scope>NUCLEOTIDE SEQUENCE [LARGE SCALE GENOMIC DNA]</scope>
    <source>
        <strain evidence="1 2">JCM 16117</strain>
    </source>
</reference>
<evidence type="ECO:0000313" key="1">
    <source>
        <dbReference type="EMBL" id="GAA2229026.1"/>
    </source>
</evidence>
<organism evidence="1 2">
    <name type="scientific">Herbiconiux moechotypicola</name>
    <dbReference type="NCBI Taxonomy" id="637393"/>
    <lineage>
        <taxon>Bacteria</taxon>
        <taxon>Bacillati</taxon>
        <taxon>Actinomycetota</taxon>
        <taxon>Actinomycetes</taxon>
        <taxon>Micrococcales</taxon>
        <taxon>Microbacteriaceae</taxon>
        <taxon>Herbiconiux</taxon>
    </lineage>
</organism>
<dbReference type="EMBL" id="BAAAQY010000003">
    <property type="protein sequence ID" value="GAA2229026.1"/>
    <property type="molecule type" value="Genomic_DNA"/>
</dbReference>
<keyword evidence="2" id="KW-1185">Reference proteome</keyword>
<dbReference type="Proteomes" id="UP001500929">
    <property type="component" value="Unassembled WGS sequence"/>
</dbReference>
<proteinExistence type="predicted"/>
<sequence length="184" mass="20224">MHIAQHTVARLRIELPGSFDSVVEAFEEAVPALDVPELGALIRAGEWPAIETWTRGQAPHGFLLFWRNDVRPLMRVAGDHDPAVAYLMGNHVTAESMFRHDPRVMNYAPLRVELSQASDEPVVFTVDRPSDHFGAFGDPRILEVGRQLDHELAELLALLGASPADLDVLTLPDPPVSTGTIATH</sequence>
<evidence type="ECO:0000313" key="2">
    <source>
        <dbReference type="Proteomes" id="UP001500929"/>
    </source>
</evidence>
<accession>A0ABN3DEG7</accession>
<dbReference type="InterPro" id="IPR035923">
    <property type="entry name" value="TT1751-like_sf"/>
</dbReference>
<protein>
    <recommendedName>
        <fullName evidence="3">DUF302 domain-containing protein</fullName>
    </recommendedName>
</protein>
<dbReference type="RefSeq" id="WP_259478704.1">
    <property type="nucleotide sequence ID" value="NZ_BAAAQY010000003.1"/>
</dbReference>
<comment type="caution">
    <text evidence="1">The sequence shown here is derived from an EMBL/GenBank/DDBJ whole genome shotgun (WGS) entry which is preliminary data.</text>
</comment>